<feature type="region of interest" description="Disordered" evidence="6">
    <location>
        <begin position="21"/>
        <end position="93"/>
    </location>
</feature>
<sequence length="915" mass="101705">MKAPSNPICMLCRHALAARASRRSVAPWTSQAASYSTAAAGSAAPPPVGDGKVPSTTTPAPGAGNAENGPPDDERGFRPVLSSERPGKPSATVVQEARYLRKMQPKTDSDMNALFQQIVHESHDKTAASSEARHARSLDLELVSDIAHLEAMVDSDVPVSEAYHLLKTKIYPVIRQEGVNIPQIFFAVANKLMNKVIAAKKYDMRNMEAMSATNLPPVAEIFRVCMDVGKIDPAHWTVLVERLVKGLCGMSVSPADYPSIEAYENHLATRDEMLTDLVESWKVLSLPKLAISKHAGKENDIIDGFWFPRLEKSSAYRLAQSGNFVSAFSSLFPQYKFNKQLAPRVSVLAIATYALLLDRQRSNDNVRQEAAKFMAMVAFMIRTVRLLSSKLEEYLAKSTHISSATSGYIMKQWASIDESLDHGTTNGNMHVDPRNMGSRGGAAGLAQPSSPHQMDIEKRLSRAYGTGHLAEVDRVWHDFIGRPADFTPDRVAALQRQQDLFDSFINTYMALNDPDKAIIVWNTLPAVGLKPTLKTWNVMLDGCKKARNLHALNTIWSRLEALRVPLDIPIWTTRVAGLIDCGDPKAAIEALEELVKRWRMGQKEQQTDVLIPTMEPVNAAMAGLVRLNKFKAAQSLLSWSSRQGIRPDVVTFNILLRPLVREGREKEVRGLLDTMIKLGINADEATFTVILDGTLANVPLDDVKNQARIVKSVFQKMADAGLKSNLHTYGKMIYLLLRSGDHAQESVKLVLSELWAQGYELSPHIYTMLVEHYFARQPPDLDAVNKLLLRRRLLDYDDMDRVFYNRVIKGFAHVGELGTALGIYRKLHAAGFMVELDTQLDLLRALVHTGTAAGEHEARQLVEGTVARFKELHSDDWQSPQHSRFWGHAFWHFAVQAGVLGELPVVTDGMGADRY</sequence>
<dbReference type="PANTHER" id="PTHR47447:SF17">
    <property type="entry name" value="OS12G0638900 PROTEIN"/>
    <property type="match status" value="1"/>
</dbReference>
<evidence type="ECO:0000313" key="7">
    <source>
        <dbReference type="EMBL" id="KAK8036025.1"/>
    </source>
</evidence>
<dbReference type="Gene3D" id="1.25.40.10">
    <property type="entry name" value="Tetratricopeptide repeat domain"/>
    <property type="match status" value="3"/>
</dbReference>
<comment type="subunit">
    <text evidence="4">Binds to mitochondrial small subunit 15S rRNA.</text>
</comment>
<organism evidence="7 8">
    <name type="scientific">Apiospora marii</name>
    <dbReference type="NCBI Taxonomy" id="335849"/>
    <lineage>
        <taxon>Eukaryota</taxon>
        <taxon>Fungi</taxon>
        <taxon>Dikarya</taxon>
        <taxon>Ascomycota</taxon>
        <taxon>Pezizomycotina</taxon>
        <taxon>Sordariomycetes</taxon>
        <taxon>Xylariomycetidae</taxon>
        <taxon>Amphisphaeriales</taxon>
        <taxon>Apiosporaceae</taxon>
        <taxon>Apiospora</taxon>
    </lineage>
</organism>
<dbReference type="PROSITE" id="PS51375">
    <property type="entry name" value="PPR"/>
    <property type="match status" value="2"/>
</dbReference>
<evidence type="ECO:0000256" key="4">
    <source>
        <dbReference type="ARBA" id="ARBA00044511"/>
    </source>
</evidence>
<gene>
    <name evidence="7" type="ORF">PG991_002098</name>
</gene>
<evidence type="ECO:0000256" key="6">
    <source>
        <dbReference type="SAM" id="MobiDB-lite"/>
    </source>
</evidence>
<evidence type="ECO:0000256" key="3">
    <source>
        <dbReference type="ARBA" id="ARBA00044493"/>
    </source>
</evidence>
<comment type="caution">
    <text evidence="7">The sequence shown here is derived from an EMBL/GenBank/DDBJ whole genome shotgun (WGS) entry which is preliminary data.</text>
</comment>
<dbReference type="PANTHER" id="PTHR47447">
    <property type="entry name" value="OS03G0856100 PROTEIN"/>
    <property type="match status" value="1"/>
</dbReference>
<reference evidence="7 8" key="1">
    <citation type="submission" date="2023-01" db="EMBL/GenBank/DDBJ databases">
        <title>Analysis of 21 Apiospora genomes using comparative genomics revels a genus with tremendous synthesis potential of carbohydrate active enzymes and secondary metabolites.</title>
        <authorList>
            <person name="Sorensen T."/>
        </authorList>
    </citation>
    <scope>NUCLEOTIDE SEQUENCE [LARGE SCALE GENOMIC DNA]</scope>
    <source>
        <strain evidence="7 8">CBS 20057</strain>
    </source>
</reference>
<feature type="compositionally biased region" description="Low complexity" evidence="6">
    <location>
        <begin position="21"/>
        <end position="43"/>
    </location>
</feature>
<dbReference type="Pfam" id="PF13041">
    <property type="entry name" value="PPR_2"/>
    <property type="match status" value="1"/>
</dbReference>
<evidence type="ECO:0000313" key="8">
    <source>
        <dbReference type="Proteomes" id="UP001396898"/>
    </source>
</evidence>
<proteinExistence type="inferred from homology"/>
<evidence type="ECO:0000256" key="2">
    <source>
        <dbReference type="ARBA" id="ARBA00022737"/>
    </source>
</evidence>
<comment type="function">
    <text evidence="3">Regulates mitochondrial small subunit maturation by controlling 15S rRNA 5'-end processing. Localizes to the 5' precursor of the 15S rRNA in a position that is subsequently occupied by mS47 in the mature yeast mtSSU. Uses structure and sequence-specific RNA recognition, binding to a single-stranded region of the precursor and specifically recognizing bases -6 to -1. The exchange of Ccm1 for mS47 is coupled to the irreversible removal of precursor rRNA that is accompanied by conformational changes of the mitoribosomal proteins uS5m and mS26. These conformational changes signal completion of 5'-end rRNA processing through protection of the mature 5'-end of the 15S rRNA and stabilization of mS47. The removal of the 5' precursor together with the dissociation of Ccm1 may be catalyzed by the 5'-3' exoribonuclease Pet127. Involved in the specific removal of group I introns in mitochondrial encoded transcripts.</text>
</comment>
<protein>
    <submittedName>
        <fullName evidence="7">Pentatricopeptide repeat protein</fullName>
    </submittedName>
</protein>
<dbReference type="EMBL" id="JAQQWI010000005">
    <property type="protein sequence ID" value="KAK8036025.1"/>
    <property type="molecule type" value="Genomic_DNA"/>
</dbReference>
<dbReference type="Pfam" id="PF01535">
    <property type="entry name" value="PPR"/>
    <property type="match status" value="1"/>
</dbReference>
<feature type="repeat" description="PPR" evidence="5">
    <location>
        <begin position="648"/>
        <end position="682"/>
    </location>
</feature>
<evidence type="ECO:0000256" key="1">
    <source>
        <dbReference type="ARBA" id="ARBA00006192"/>
    </source>
</evidence>
<feature type="repeat" description="PPR" evidence="5">
    <location>
        <begin position="800"/>
        <end position="834"/>
    </location>
</feature>
<evidence type="ECO:0000256" key="5">
    <source>
        <dbReference type="PROSITE-ProRule" id="PRU00708"/>
    </source>
</evidence>
<dbReference type="InterPro" id="IPR011990">
    <property type="entry name" value="TPR-like_helical_dom_sf"/>
</dbReference>
<accession>A0ABR1SNY0</accession>
<comment type="similarity">
    <text evidence="1">Belongs to the CCM1 family.</text>
</comment>
<keyword evidence="2" id="KW-0677">Repeat</keyword>
<name>A0ABR1SNY0_9PEZI</name>
<dbReference type="InterPro" id="IPR002885">
    <property type="entry name" value="PPR_rpt"/>
</dbReference>
<dbReference type="Proteomes" id="UP001396898">
    <property type="component" value="Unassembled WGS sequence"/>
</dbReference>
<keyword evidence="8" id="KW-1185">Reference proteome</keyword>